<dbReference type="SUPFAM" id="SSF53807">
    <property type="entry name" value="Helical backbone' metal receptor"/>
    <property type="match status" value="1"/>
</dbReference>
<dbReference type="Pfam" id="PF00148">
    <property type="entry name" value="Oxidored_nitro"/>
    <property type="match status" value="1"/>
</dbReference>
<proteinExistence type="predicted"/>
<dbReference type="InterPro" id="IPR000510">
    <property type="entry name" value="Nase/OxRdtase_comp1"/>
</dbReference>
<dbReference type="Gene3D" id="3.40.50.1980">
    <property type="entry name" value="Nitrogenase molybdenum iron protein domain"/>
    <property type="match status" value="1"/>
</dbReference>
<dbReference type="OrthoDB" id="9767044at2"/>
<dbReference type="GO" id="GO:0016491">
    <property type="term" value="F:oxidoreductase activity"/>
    <property type="evidence" value="ECO:0007669"/>
    <property type="project" value="InterPro"/>
</dbReference>
<comment type="caution">
    <text evidence="2">The sequence shown here is derived from an EMBL/GenBank/DDBJ whole genome shotgun (WGS) entry which is preliminary data.</text>
</comment>
<dbReference type="EMBL" id="RSCL01000017">
    <property type="protein sequence ID" value="RUT02152.1"/>
    <property type="molecule type" value="Genomic_DNA"/>
</dbReference>
<dbReference type="Gene3D" id="3.40.50.12380">
    <property type="entry name" value="Nitrogenase MoFe cofactor biosynthesis protein NifE, C-terminal"/>
    <property type="match status" value="1"/>
</dbReference>
<name>A0A433V7Q8_9CYAN</name>
<organism evidence="2 3">
    <name type="scientific">Dulcicalothrix desertica PCC 7102</name>
    <dbReference type="NCBI Taxonomy" id="232991"/>
    <lineage>
        <taxon>Bacteria</taxon>
        <taxon>Bacillati</taxon>
        <taxon>Cyanobacteriota</taxon>
        <taxon>Cyanophyceae</taxon>
        <taxon>Nostocales</taxon>
        <taxon>Calotrichaceae</taxon>
        <taxon>Dulcicalothrix</taxon>
    </lineage>
</organism>
<sequence>MEASHDKIESFSDGQKSLAQRNQQDCAFDGAMMALVPIADAAHLVHGSSGCVGSFLSGSNDAAILNKIRFTTDMEESDIIFGGAKKLYKAILEVHRRYNPKAIFVYSTCVSAMIGDDINGAAHDAAEKLSIPVIPIDSPGFVGNKNSGIRLAGDILLEHVIGTVEPEFTTNYDINLIGDSFDDGAVEIESLLEKIGIRVLAKIAGNSQYKQIAQAHRAKLNVVISSKALLKLAKQMQKRYGIDYIEESLHSLEEINNCLINIALKLDADLKERTENLITAQINNLNYQLDLYRSYIKNKRIIIDVTSGNLSIISTAKILNLDIIPIAEHLNEENKAKITQLLNQEVIILNKGNEKNQVLQIIQEKEVDMLVAPYNYQSIAIQAQISFLNNHHQSTYAGYTGIIKAAQELYTAFKSTVWKQLNTSAPW</sequence>
<dbReference type="RefSeq" id="WP_127084429.1">
    <property type="nucleotide sequence ID" value="NZ_RSCL01000017.1"/>
</dbReference>
<reference evidence="2" key="2">
    <citation type="journal article" date="2019" name="Genome Biol. Evol.">
        <title>Day and night: Metabolic profiles and evolutionary relationships of six axenic non-marine cyanobacteria.</title>
        <authorList>
            <person name="Will S.E."/>
            <person name="Henke P."/>
            <person name="Boedeker C."/>
            <person name="Huang S."/>
            <person name="Brinkmann H."/>
            <person name="Rohde M."/>
            <person name="Jarek M."/>
            <person name="Friedl T."/>
            <person name="Seufert S."/>
            <person name="Schumacher M."/>
            <person name="Overmann J."/>
            <person name="Neumann-Schaal M."/>
            <person name="Petersen J."/>
        </authorList>
    </citation>
    <scope>NUCLEOTIDE SEQUENCE [LARGE SCALE GENOMIC DNA]</scope>
    <source>
        <strain evidence="2">PCC 7102</strain>
    </source>
</reference>
<dbReference type="PANTHER" id="PTHR42956:SF1">
    <property type="entry name" value="NITROGENASE IRON-MOLYBDENUM COFACTOR BIOSYNTHESIS PROTEIN NIFE"/>
    <property type="match status" value="1"/>
</dbReference>
<evidence type="ECO:0000259" key="1">
    <source>
        <dbReference type="Pfam" id="PF00148"/>
    </source>
</evidence>
<dbReference type="AlphaFoldDB" id="A0A433V7Q8"/>
<evidence type="ECO:0000313" key="3">
    <source>
        <dbReference type="Proteomes" id="UP000271624"/>
    </source>
</evidence>
<protein>
    <submittedName>
        <fullName evidence="2">Nitrogenase iron-molybdenum cofactor biosynthesis protein NifE</fullName>
    </submittedName>
</protein>
<reference evidence="2" key="1">
    <citation type="submission" date="2018-12" db="EMBL/GenBank/DDBJ databases">
        <authorList>
            <person name="Will S."/>
            <person name="Neumann-Schaal M."/>
            <person name="Henke P."/>
        </authorList>
    </citation>
    <scope>NUCLEOTIDE SEQUENCE</scope>
    <source>
        <strain evidence="2">PCC 7102</strain>
    </source>
</reference>
<dbReference type="Proteomes" id="UP000271624">
    <property type="component" value="Unassembled WGS sequence"/>
</dbReference>
<dbReference type="InterPro" id="IPR049939">
    <property type="entry name" value="NifE-like"/>
</dbReference>
<dbReference type="PANTHER" id="PTHR42956">
    <property type="entry name" value="NITROGENASE IRON-MOLYBDENUM COFACTOR BIOSYNTHESIS PROTEIN NIFE"/>
    <property type="match status" value="1"/>
</dbReference>
<keyword evidence="3" id="KW-1185">Reference proteome</keyword>
<feature type="domain" description="Nitrogenase/oxidoreductase component 1" evidence="1">
    <location>
        <begin position="26"/>
        <end position="413"/>
    </location>
</feature>
<accession>A0A433V7Q8</accession>
<gene>
    <name evidence="2" type="primary">nifE</name>
    <name evidence="2" type="ORF">DSM106972_062270</name>
</gene>
<evidence type="ECO:0000313" key="2">
    <source>
        <dbReference type="EMBL" id="RUT02152.1"/>
    </source>
</evidence>